<reference evidence="2" key="1">
    <citation type="journal article" date="2019" name="Int. J. Syst. Evol. Microbiol.">
        <title>The Global Catalogue of Microorganisms (GCM) 10K type strain sequencing project: providing services to taxonomists for standard genome sequencing and annotation.</title>
        <authorList>
            <consortium name="The Broad Institute Genomics Platform"/>
            <consortium name="The Broad Institute Genome Sequencing Center for Infectious Disease"/>
            <person name="Wu L."/>
            <person name="Ma J."/>
        </authorList>
    </citation>
    <scope>NUCLEOTIDE SEQUENCE [LARGE SCALE GENOMIC DNA]</scope>
    <source>
        <strain evidence="2">JCM 11756</strain>
    </source>
</reference>
<sequence length="63" mass="6409">MYYRYKVGTGCSSKPRKNFKVVVDKGPLGGKPGGLTPQGIITATVEHTTPAVAAASASAAAKC</sequence>
<organism evidence="1 2">
    <name type="scientific">Streptomyces thermospinosisporus</name>
    <dbReference type="NCBI Taxonomy" id="161482"/>
    <lineage>
        <taxon>Bacteria</taxon>
        <taxon>Bacillati</taxon>
        <taxon>Actinomycetota</taxon>
        <taxon>Actinomycetes</taxon>
        <taxon>Kitasatosporales</taxon>
        <taxon>Streptomycetaceae</taxon>
        <taxon>Streptomyces</taxon>
    </lineage>
</organism>
<proteinExistence type="predicted"/>
<evidence type="ECO:0000313" key="1">
    <source>
        <dbReference type="EMBL" id="GAA1422702.1"/>
    </source>
</evidence>
<evidence type="ECO:0000313" key="2">
    <source>
        <dbReference type="Proteomes" id="UP001500973"/>
    </source>
</evidence>
<comment type="caution">
    <text evidence="1">The sequence shown here is derived from an EMBL/GenBank/DDBJ whole genome shotgun (WGS) entry which is preliminary data.</text>
</comment>
<protein>
    <submittedName>
        <fullName evidence="1">Uncharacterized protein</fullName>
    </submittedName>
</protein>
<keyword evidence="2" id="KW-1185">Reference proteome</keyword>
<dbReference type="EMBL" id="BAAAIZ010000032">
    <property type="protein sequence ID" value="GAA1422702.1"/>
    <property type="molecule type" value="Genomic_DNA"/>
</dbReference>
<accession>A0ABP4JIE2</accession>
<gene>
    <name evidence="1" type="ORF">GCM10009601_24590</name>
</gene>
<dbReference type="Proteomes" id="UP001500973">
    <property type="component" value="Unassembled WGS sequence"/>
</dbReference>
<name>A0ABP4JIE2_9ACTN</name>